<sequence>RRSLNWTESVRILLVEDDVVLGDALVQSLVNATYAVDWFRNGKEGVLAVQSQSYDLVLLDLGLPFLNGFEFIKRLRNGKQAVPVIVLTANDNSEDIVRAFDLGADDYLIKPFKLPELTARIRAQIRRVSAHFSSKVSIGELELDTKERLAFVKGEKLSLSPREFSLLETLSNKFGKLVTKDALIESLCNWDHDIGPNAIEVYVHRLRKKLGDCDVTISNVRGLGYMMEQQSHG</sequence>
<keyword evidence="1 6" id="KW-0597">Phosphoprotein</keyword>
<dbReference type="InterPro" id="IPR001867">
    <property type="entry name" value="OmpR/PhoB-type_DNA-bd"/>
</dbReference>
<dbReference type="Proteomes" id="UP000008311">
    <property type="component" value="Unassembled WGS sequence"/>
</dbReference>
<dbReference type="InterPro" id="IPR001789">
    <property type="entry name" value="Sig_transdc_resp-reg_receiver"/>
</dbReference>
<dbReference type="InterPro" id="IPR036388">
    <property type="entry name" value="WH-like_DNA-bd_sf"/>
</dbReference>
<feature type="modified residue" description="4-aspartylphosphate" evidence="6">
    <location>
        <position position="60"/>
    </location>
</feature>
<protein>
    <submittedName>
        <fullName evidence="10">Two-component system sensor histidine kinase/response regulator, putative</fullName>
    </submittedName>
</protein>
<feature type="domain" description="Response regulatory" evidence="8">
    <location>
        <begin position="11"/>
        <end position="125"/>
    </location>
</feature>
<keyword evidence="10" id="KW-0808">Transferase</keyword>
<dbReference type="SUPFAM" id="SSF52172">
    <property type="entry name" value="CheY-like"/>
    <property type="match status" value="1"/>
</dbReference>
<dbReference type="AlphaFoldDB" id="B9TDT4"/>
<evidence type="ECO:0000256" key="2">
    <source>
        <dbReference type="ARBA" id="ARBA00023012"/>
    </source>
</evidence>
<dbReference type="GO" id="GO:0016301">
    <property type="term" value="F:kinase activity"/>
    <property type="evidence" value="ECO:0007669"/>
    <property type="project" value="UniProtKB-KW"/>
</dbReference>
<dbReference type="InterPro" id="IPR011006">
    <property type="entry name" value="CheY-like_superfamily"/>
</dbReference>
<evidence type="ECO:0000256" key="1">
    <source>
        <dbReference type="ARBA" id="ARBA00022553"/>
    </source>
</evidence>
<dbReference type="Pfam" id="PF00486">
    <property type="entry name" value="Trans_reg_C"/>
    <property type="match status" value="1"/>
</dbReference>
<keyword evidence="5" id="KW-0804">Transcription</keyword>
<dbReference type="InParanoid" id="B9TDT4"/>
<dbReference type="GO" id="GO:0005829">
    <property type="term" value="C:cytosol"/>
    <property type="evidence" value="ECO:0000318"/>
    <property type="project" value="GO_Central"/>
</dbReference>
<dbReference type="CDD" id="cd00383">
    <property type="entry name" value="trans_reg_C"/>
    <property type="match status" value="1"/>
</dbReference>
<keyword evidence="2" id="KW-0902">Two-component regulatory system</keyword>
<dbReference type="GO" id="GO:0032993">
    <property type="term" value="C:protein-DNA complex"/>
    <property type="evidence" value="ECO:0000318"/>
    <property type="project" value="GO_Central"/>
</dbReference>
<evidence type="ECO:0000259" key="9">
    <source>
        <dbReference type="PROSITE" id="PS51755"/>
    </source>
</evidence>
<gene>
    <name evidence="10" type="ORF">RCOM_1860400</name>
</gene>
<dbReference type="PANTHER" id="PTHR48111:SF1">
    <property type="entry name" value="TWO-COMPONENT RESPONSE REGULATOR ORR33"/>
    <property type="match status" value="1"/>
</dbReference>
<reference evidence="11" key="1">
    <citation type="journal article" date="2010" name="Nat. Biotechnol.">
        <title>Draft genome sequence of the oilseed species Ricinus communis.</title>
        <authorList>
            <person name="Chan A.P."/>
            <person name="Crabtree J."/>
            <person name="Zhao Q."/>
            <person name="Lorenzi H."/>
            <person name="Orvis J."/>
            <person name="Puiu D."/>
            <person name="Melake-Berhan A."/>
            <person name="Jones K.M."/>
            <person name="Redman J."/>
            <person name="Chen G."/>
            <person name="Cahoon E.B."/>
            <person name="Gedil M."/>
            <person name="Stanke M."/>
            <person name="Haas B.J."/>
            <person name="Wortman J.R."/>
            <person name="Fraser-Liggett C.M."/>
            <person name="Ravel J."/>
            <person name="Rabinowicz P.D."/>
        </authorList>
    </citation>
    <scope>NUCLEOTIDE SEQUENCE [LARGE SCALE GENOMIC DNA]</scope>
    <source>
        <strain evidence="11">cv. Hale</strain>
    </source>
</reference>
<dbReference type="eggNOG" id="ENOG502SE5K">
    <property type="taxonomic scope" value="Eukaryota"/>
</dbReference>
<dbReference type="Pfam" id="PF00072">
    <property type="entry name" value="Response_reg"/>
    <property type="match status" value="1"/>
</dbReference>
<keyword evidence="4 7" id="KW-0238">DNA-binding</keyword>
<dbReference type="Gene3D" id="3.40.50.2300">
    <property type="match status" value="1"/>
</dbReference>
<dbReference type="Gene3D" id="1.10.10.10">
    <property type="entry name" value="Winged helix-like DNA-binding domain superfamily/Winged helix DNA-binding domain"/>
    <property type="match status" value="1"/>
</dbReference>
<accession>B9TDT4</accession>
<evidence type="ECO:0000313" key="10">
    <source>
        <dbReference type="EMBL" id="EEF25981.1"/>
    </source>
</evidence>
<dbReference type="SMART" id="SM00448">
    <property type="entry name" value="REC"/>
    <property type="match status" value="1"/>
</dbReference>
<feature type="non-terminal residue" evidence="10">
    <location>
        <position position="1"/>
    </location>
</feature>
<evidence type="ECO:0000256" key="4">
    <source>
        <dbReference type="ARBA" id="ARBA00023125"/>
    </source>
</evidence>
<evidence type="ECO:0000313" key="11">
    <source>
        <dbReference type="Proteomes" id="UP000008311"/>
    </source>
</evidence>
<feature type="domain" description="OmpR/PhoB-type" evidence="9">
    <location>
        <begin position="133"/>
        <end position="229"/>
    </location>
</feature>
<name>B9TDT4_RICCO</name>
<dbReference type="CDD" id="cd17624">
    <property type="entry name" value="REC_OmpR_PmrA-like"/>
    <property type="match status" value="1"/>
</dbReference>
<dbReference type="GO" id="GO:0000976">
    <property type="term" value="F:transcription cis-regulatory region binding"/>
    <property type="evidence" value="ECO:0000318"/>
    <property type="project" value="GO_Central"/>
</dbReference>
<dbReference type="PROSITE" id="PS50110">
    <property type="entry name" value="RESPONSE_REGULATORY"/>
    <property type="match status" value="1"/>
</dbReference>
<dbReference type="GO" id="GO:0006355">
    <property type="term" value="P:regulation of DNA-templated transcription"/>
    <property type="evidence" value="ECO:0000318"/>
    <property type="project" value="GO_Central"/>
</dbReference>
<dbReference type="SMART" id="SM00862">
    <property type="entry name" value="Trans_reg_C"/>
    <property type="match status" value="1"/>
</dbReference>
<keyword evidence="10" id="KW-0418">Kinase</keyword>
<keyword evidence="11" id="KW-1185">Reference proteome</keyword>
<keyword evidence="3" id="KW-0805">Transcription regulation</keyword>
<dbReference type="EMBL" id="EQ978458">
    <property type="protein sequence ID" value="EEF25981.1"/>
    <property type="molecule type" value="Genomic_DNA"/>
</dbReference>
<dbReference type="FunFam" id="3.40.50.2300:FF:000002">
    <property type="entry name" value="DNA-binding response regulator PhoP"/>
    <property type="match status" value="1"/>
</dbReference>
<dbReference type="PANTHER" id="PTHR48111">
    <property type="entry name" value="REGULATOR OF RPOS"/>
    <property type="match status" value="1"/>
</dbReference>
<evidence type="ECO:0000256" key="5">
    <source>
        <dbReference type="ARBA" id="ARBA00023163"/>
    </source>
</evidence>
<dbReference type="STRING" id="3988.B9TDT4"/>
<evidence type="ECO:0000256" key="3">
    <source>
        <dbReference type="ARBA" id="ARBA00023015"/>
    </source>
</evidence>
<feature type="DNA-binding region" description="OmpR/PhoB-type" evidence="7">
    <location>
        <begin position="133"/>
        <end position="229"/>
    </location>
</feature>
<dbReference type="InterPro" id="IPR039420">
    <property type="entry name" value="WalR-like"/>
</dbReference>
<dbReference type="Gene3D" id="6.10.250.690">
    <property type="match status" value="1"/>
</dbReference>
<dbReference type="PROSITE" id="PS51755">
    <property type="entry name" value="OMPR_PHOB"/>
    <property type="match status" value="1"/>
</dbReference>
<evidence type="ECO:0000256" key="6">
    <source>
        <dbReference type="PROSITE-ProRule" id="PRU00169"/>
    </source>
</evidence>
<dbReference type="GO" id="GO:0000156">
    <property type="term" value="F:phosphorelay response regulator activity"/>
    <property type="evidence" value="ECO:0000318"/>
    <property type="project" value="GO_Central"/>
</dbReference>
<evidence type="ECO:0000256" key="7">
    <source>
        <dbReference type="PROSITE-ProRule" id="PRU01091"/>
    </source>
</evidence>
<proteinExistence type="predicted"/>
<evidence type="ECO:0000259" key="8">
    <source>
        <dbReference type="PROSITE" id="PS50110"/>
    </source>
</evidence>
<organism evidence="10 11">
    <name type="scientific">Ricinus communis</name>
    <name type="common">Castor bean</name>
    <dbReference type="NCBI Taxonomy" id="3988"/>
    <lineage>
        <taxon>Eukaryota</taxon>
        <taxon>Viridiplantae</taxon>
        <taxon>Streptophyta</taxon>
        <taxon>Embryophyta</taxon>
        <taxon>Tracheophyta</taxon>
        <taxon>Spermatophyta</taxon>
        <taxon>Magnoliopsida</taxon>
        <taxon>eudicotyledons</taxon>
        <taxon>Gunneridae</taxon>
        <taxon>Pentapetalae</taxon>
        <taxon>rosids</taxon>
        <taxon>fabids</taxon>
        <taxon>Malpighiales</taxon>
        <taxon>Euphorbiaceae</taxon>
        <taxon>Acalyphoideae</taxon>
        <taxon>Acalypheae</taxon>
        <taxon>Ricinus</taxon>
    </lineage>
</organism>